<name>A0A2K2FED5_9CLOT</name>
<dbReference type="KEGG" id="cthd:CDO33_18885"/>
<sequence length="97" mass="11350">MLYYNVVRVKPSELIDVSTDTMMFQFQYGTIKAHCIDADIYKNDEFQFQHGTIKAVKLCVLPESVYAFQFQHGTIKALPFISHPQKYLHVSIPTWYD</sequence>
<evidence type="ECO:0000313" key="2">
    <source>
        <dbReference type="Proteomes" id="UP000236151"/>
    </source>
</evidence>
<evidence type="ECO:0000313" key="1">
    <source>
        <dbReference type="EMBL" id="PNT97144.1"/>
    </source>
</evidence>
<proteinExistence type="predicted"/>
<dbReference type="EMBL" id="NIOJ01000040">
    <property type="protein sequence ID" value="PNT97144.1"/>
    <property type="molecule type" value="Genomic_DNA"/>
</dbReference>
<gene>
    <name evidence="1" type="ORF">CDQ84_13960</name>
</gene>
<organism evidence="1 2">
    <name type="scientific">Clostridium thermosuccinogenes</name>
    <dbReference type="NCBI Taxonomy" id="84032"/>
    <lineage>
        <taxon>Bacteria</taxon>
        <taxon>Bacillati</taxon>
        <taxon>Bacillota</taxon>
        <taxon>Clostridia</taxon>
        <taxon>Eubacteriales</taxon>
        <taxon>Clostridiaceae</taxon>
        <taxon>Clostridium</taxon>
    </lineage>
</organism>
<dbReference type="AlphaFoldDB" id="A0A2K2FED5"/>
<keyword evidence="2" id="KW-1185">Reference proteome</keyword>
<dbReference type="Proteomes" id="UP000236151">
    <property type="component" value="Unassembled WGS sequence"/>
</dbReference>
<reference evidence="1 2" key="1">
    <citation type="submission" date="2017-06" db="EMBL/GenBank/DDBJ databases">
        <title>Investigating the central metabolism of Clostridium thermosuccinogenes.</title>
        <authorList>
            <person name="Koendjbiharie J.G."/>
            <person name="van Kranenburg R."/>
        </authorList>
    </citation>
    <scope>NUCLEOTIDE SEQUENCE [LARGE SCALE GENOMIC DNA]</scope>
    <source>
        <strain evidence="1 2">DSM 5806</strain>
    </source>
</reference>
<accession>A0A2K2FED5</accession>
<comment type="caution">
    <text evidence="1">The sequence shown here is derived from an EMBL/GenBank/DDBJ whole genome shotgun (WGS) entry which is preliminary data.</text>
</comment>
<dbReference type="RefSeq" id="WP_103082351.1">
    <property type="nucleotide sequence ID" value="NZ_CP021850.1"/>
</dbReference>
<protein>
    <submittedName>
        <fullName evidence="1">Uncharacterized protein</fullName>
    </submittedName>
</protein>